<dbReference type="InterPro" id="IPR013830">
    <property type="entry name" value="SGNH_hydro"/>
</dbReference>
<dbReference type="PANTHER" id="PTHR30383">
    <property type="entry name" value="THIOESTERASE 1/PROTEASE 1/LYSOPHOSPHOLIPASE L1"/>
    <property type="match status" value="1"/>
</dbReference>
<organism evidence="3 4">
    <name type="scientific">Vreelandella halophila</name>
    <dbReference type="NCBI Taxonomy" id="86177"/>
    <lineage>
        <taxon>Bacteria</taxon>
        <taxon>Pseudomonadati</taxon>
        <taxon>Pseudomonadota</taxon>
        <taxon>Gammaproteobacteria</taxon>
        <taxon>Oceanospirillales</taxon>
        <taxon>Halomonadaceae</taxon>
        <taxon>Vreelandella</taxon>
    </lineage>
</organism>
<keyword evidence="1" id="KW-0732">Signal</keyword>
<feature type="signal peptide" evidence="1">
    <location>
        <begin position="1"/>
        <end position="16"/>
    </location>
</feature>
<dbReference type="Gene3D" id="3.40.50.1110">
    <property type="entry name" value="SGNH hydrolase"/>
    <property type="match status" value="1"/>
</dbReference>
<dbReference type="InterPro" id="IPR051532">
    <property type="entry name" value="Ester_Hydrolysis_Enzymes"/>
</dbReference>
<evidence type="ECO:0000313" key="3">
    <source>
        <dbReference type="EMBL" id="MYL25736.1"/>
    </source>
</evidence>
<dbReference type="AlphaFoldDB" id="A0A9X5B3J8"/>
<dbReference type="Proteomes" id="UP000460751">
    <property type="component" value="Unassembled WGS sequence"/>
</dbReference>
<evidence type="ECO:0000259" key="2">
    <source>
        <dbReference type="Pfam" id="PF13472"/>
    </source>
</evidence>
<accession>A0A9X5B3J8</accession>
<evidence type="ECO:0000256" key="1">
    <source>
        <dbReference type="SAM" id="SignalP"/>
    </source>
</evidence>
<protein>
    <submittedName>
        <fullName evidence="3">Arylesterase</fullName>
    </submittedName>
</protein>
<dbReference type="InterPro" id="IPR036514">
    <property type="entry name" value="SGNH_hydro_sf"/>
</dbReference>
<dbReference type="PANTHER" id="PTHR30383:SF24">
    <property type="entry name" value="THIOESTERASE 1_PROTEASE 1_LYSOPHOSPHOLIPASE L1"/>
    <property type="match status" value="1"/>
</dbReference>
<dbReference type="GO" id="GO:0004622">
    <property type="term" value="F:phosphatidylcholine lysophospholipase activity"/>
    <property type="evidence" value="ECO:0007669"/>
    <property type="project" value="TreeGrafter"/>
</dbReference>
<evidence type="ECO:0000313" key="4">
    <source>
        <dbReference type="Proteomes" id="UP000460751"/>
    </source>
</evidence>
<reference evidence="3 4" key="1">
    <citation type="submission" date="2019-11" db="EMBL/GenBank/DDBJ databases">
        <title>Genome sequences of 17 halophilic strains isolated from different environments.</title>
        <authorList>
            <person name="Furrow R.E."/>
        </authorList>
    </citation>
    <scope>NUCLEOTIDE SEQUENCE [LARGE SCALE GENOMIC DNA]</scope>
    <source>
        <strain evidence="3 4">22507_15_FS</strain>
    </source>
</reference>
<dbReference type="Pfam" id="PF13472">
    <property type="entry name" value="Lipase_GDSL_2"/>
    <property type="match status" value="1"/>
</dbReference>
<sequence>MTLVLMAALLPVLAQANTLVVYGDSLSAAYGMAEENGWVSLLEERMTQEAPEWDVVNASISGETTDGGLRRIDRMLESQSPELVILELGGNDGLRGKDPATIHANLTSMVERIRADGARVLLVGTEIPPNYGRAYTDAFRQQYQTLAEEKDLAFIPFLLEAIHNRDGMMQDDGIHPTAQAQPLIRDRVWQALQPLLAETD</sequence>
<dbReference type="RefSeq" id="WP_160898067.1">
    <property type="nucleotide sequence ID" value="NZ_WMEX01000001.1"/>
</dbReference>
<comment type="caution">
    <text evidence="3">The sequence shown here is derived from an EMBL/GenBank/DDBJ whole genome shotgun (WGS) entry which is preliminary data.</text>
</comment>
<dbReference type="SUPFAM" id="SSF52266">
    <property type="entry name" value="SGNH hydrolase"/>
    <property type="match status" value="1"/>
</dbReference>
<feature type="chain" id="PRO_5040949336" evidence="1">
    <location>
        <begin position="17"/>
        <end position="200"/>
    </location>
</feature>
<feature type="domain" description="SGNH hydrolase-type esterase" evidence="2">
    <location>
        <begin position="21"/>
        <end position="180"/>
    </location>
</feature>
<dbReference type="CDD" id="cd01822">
    <property type="entry name" value="Lysophospholipase_L1_like"/>
    <property type="match status" value="1"/>
</dbReference>
<gene>
    <name evidence="3" type="ORF">GLW01_02910</name>
</gene>
<name>A0A9X5B3J8_9GAMM</name>
<proteinExistence type="predicted"/>
<dbReference type="OrthoDB" id="9786188at2"/>
<dbReference type="EMBL" id="WMEX01000001">
    <property type="protein sequence ID" value="MYL25736.1"/>
    <property type="molecule type" value="Genomic_DNA"/>
</dbReference>
<keyword evidence="4" id="KW-1185">Reference proteome</keyword>